<evidence type="ECO:0000313" key="2">
    <source>
        <dbReference type="Proteomes" id="UP000004457"/>
    </source>
</evidence>
<proteinExistence type="predicted"/>
<keyword evidence="2" id="KW-1185">Reference proteome</keyword>
<dbReference type="AlphaFoldDB" id="C0EK65"/>
<evidence type="ECO:0000313" key="1">
    <source>
        <dbReference type="EMBL" id="EEG34688.1"/>
    </source>
</evidence>
<dbReference type="Proteomes" id="UP000004457">
    <property type="component" value="Unassembled WGS sequence"/>
</dbReference>
<protein>
    <submittedName>
        <fullName evidence="1">Uncharacterized protein</fullName>
    </submittedName>
</protein>
<organism evidence="1 2">
    <name type="scientific">Neisseria flavescens NRL30031/H210</name>
    <dbReference type="NCBI Taxonomy" id="546264"/>
    <lineage>
        <taxon>Bacteria</taxon>
        <taxon>Pseudomonadati</taxon>
        <taxon>Pseudomonadota</taxon>
        <taxon>Betaproteobacteria</taxon>
        <taxon>Neisseriales</taxon>
        <taxon>Neisseriaceae</taxon>
        <taxon>Neisseria</taxon>
    </lineage>
</organism>
<dbReference type="eggNOG" id="ENOG502ZB5R">
    <property type="taxonomic scope" value="Bacteria"/>
</dbReference>
<accession>C0EK65</accession>
<name>C0EK65_NEIFL</name>
<gene>
    <name evidence="1" type="ORF">NEIFLAOT_00307</name>
</gene>
<sequence length="163" mass="17710">MPEVRQQVRVRVRRQAFTVNFLTEVVQLVFGQAAFDKGAGIDARGGVSLEKDQIAFFAFAFGFPEVVEADFVHGGGRLERCDVPTQLQIFLAGAQYDGGGVPAHECADAVFDVLVARDAFFVFNGNGVQVWSSGAVRHTDAFITAVFDQTFQQVLGALAAFIF</sequence>
<dbReference type="EMBL" id="ACEN01000005">
    <property type="protein sequence ID" value="EEG34688.1"/>
    <property type="molecule type" value="Genomic_DNA"/>
</dbReference>
<comment type="caution">
    <text evidence="1">The sequence shown here is derived from an EMBL/GenBank/DDBJ whole genome shotgun (WGS) entry which is preliminary data.</text>
</comment>
<reference evidence="1 2" key="1">
    <citation type="submission" date="2009-01" db="EMBL/GenBank/DDBJ databases">
        <authorList>
            <person name="Fulton L."/>
            <person name="Clifton S."/>
            <person name="Chinwalla A.T."/>
            <person name="Mitreva M."/>
            <person name="Sodergren E."/>
            <person name="Weinstock G."/>
            <person name="Clifton S."/>
            <person name="Dooling D.J."/>
            <person name="Fulton B."/>
            <person name="Minx P."/>
            <person name="Pepin K.H."/>
            <person name="Johnson M."/>
            <person name="Bhonagiri V."/>
            <person name="Nash W.E."/>
            <person name="Mardis E.R."/>
            <person name="Wilson R.K."/>
        </authorList>
    </citation>
    <scope>NUCLEOTIDE SEQUENCE [LARGE SCALE GENOMIC DNA]</scope>
    <source>
        <strain evidence="1 2">NRL30031/H210</strain>
    </source>
</reference>